<dbReference type="OrthoDB" id="2745223at2759"/>
<protein>
    <submittedName>
        <fullName evidence="3">Uncharacterized protein</fullName>
    </submittedName>
</protein>
<evidence type="ECO:0000313" key="4">
    <source>
        <dbReference type="Proteomes" id="UP000186601"/>
    </source>
</evidence>
<reference evidence="3 4" key="1">
    <citation type="submission" date="2018-02" db="EMBL/GenBank/DDBJ databases">
        <title>Genome sequence of the basidiomycete white-rot fungus Phlebia centrifuga.</title>
        <authorList>
            <person name="Granchi Z."/>
            <person name="Peng M."/>
            <person name="de Vries R.P."/>
            <person name="Hilden K."/>
            <person name="Makela M.R."/>
            <person name="Grigoriev I."/>
            <person name="Riley R."/>
        </authorList>
    </citation>
    <scope>NUCLEOTIDE SEQUENCE [LARGE SCALE GENOMIC DNA]</scope>
    <source>
        <strain evidence="3 4">FBCC195</strain>
    </source>
</reference>
<keyword evidence="2" id="KW-1133">Transmembrane helix</keyword>
<evidence type="ECO:0000313" key="3">
    <source>
        <dbReference type="EMBL" id="PSS37645.1"/>
    </source>
</evidence>
<gene>
    <name evidence="3" type="ORF">PHLCEN_2v469</name>
</gene>
<evidence type="ECO:0000256" key="1">
    <source>
        <dbReference type="SAM" id="MobiDB-lite"/>
    </source>
</evidence>
<sequence length="393" mass="43663">MLAVGPFSMCVPKIANKLDHKVDIVLVWALPTIFTPIPAIVRDINSVGPLFDQAICTIGEPVFQVVALLLMIIPLALATIFSIIFVFMLWGNDQLPLSTHDFGLLDIIRLLRFGALLFIFIISVSLYSIIMSKWVKSQDNPQDNSFAINTLLSISIVWEAITPILLFLIFAAHENVFTLWRSWIERITDQVSTALFTQPQEPRPTSYIDFEEPNDHRWYSAILASARRFILHKQPVEQANRHSLSNHSLPKVAPWPYVDPMARPPSLASRILQRPLSIQQSANISHGKRGPGFVPGLHPPPRPPRSRSESPVEGSNMGQASLVNMPSLTAFGSGNSTASVPGIGQTDSIVEVKRSTLYLHNTEDTGSRPSTADTFGNFKPDSDDRQSIHSDEM</sequence>
<keyword evidence="2" id="KW-0812">Transmembrane</keyword>
<feature type="transmembrane region" description="Helical" evidence="2">
    <location>
        <begin position="110"/>
        <end position="130"/>
    </location>
</feature>
<feature type="region of interest" description="Disordered" evidence="1">
    <location>
        <begin position="283"/>
        <end position="319"/>
    </location>
</feature>
<keyword evidence="2" id="KW-0472">Membrane</keyword>
<organism evidence="3 4">
    <name type="scientific">Hermanssonia centrifuga</name>
    <dbReference type="NCBI Taxonomy" id="98765"/>
    <lineage>
        <taxon>Eukaryota</taxon>
        <taxon>Fungi</taxon>
        <taxon>Dikarya</taxon>
        <taxon>Basidiomycota</taxon>
        <taxon>Agaricomycotina</taxon>
        <taxon>Agaricomycetes</taxon>
        <taxon>Polyporales</taxon>
        <taxon>Meruliaceae</taxon>
        <taxon>Hermanssonia</taxon>
    </lineage>
</organism>
<feature type="region of interest" description="Disordered" evidence="1">
    <location>
        <begin position="360"/>
        <end position="393"/>
    </location>
</feature>
<feature type="transmembrane region" description="Helical" evidence="2">
    <location>
        <begin position="22"/>
        <end position="41"/>
    </location>
</feature>
<evidence type="ECO:0000256" key="2">
    <source>
        <dbReference type="SAM" id="Phobius"/>
    </source>
</evidence>
<dbReference type="STRING" id="98765.A0A2R6S5W5"/>
<feature type="compositionally biased region" description="Basic and acidic residues" evidence="1">
    <location>
        <begin position="380"/>
        <end position="393"/>
    </location>
</feature>
<feature type="transmembrane region" description="Helical" evidence="2">
    <location>
        <begin position="150"/>
        <end position="172"/>
    </location>
</feature>
<keyword evidence="4" id="KW-1185">Reference proteome</keyword>
<dbReference type="AlphaFoldDB" id="A0A2R6S5W5"/>
<comment type="caution">
    <text evidence="3">The sequence shown here is derived from an EMBL/GenBank/DDBJ whole genome shotgun (WGS) entry which is preliminary data.</text>
</comment>
<accession>A0A2R6S5W5</accession>
<feature type="transmembrane region" description="Helical" evidence="2">
    <location>
        <begin position="61"/>
        <end position="90"/>
    </location>
</feature>
<dbReference type="EMBL" id="MLYV02000033">
    <property type="protein sequence ID" value="PSS37645.1"/>
    <property type="molecule type" value="Genomic_DNA"/>
</dbReference>
<name>A0A2R6S5W5_9APHY</name>
<dbReference type="Proteomes" id="UP000186601">
    <property type="component" value="Unassembled WGS sequence"/>
</dbReference>
<proteinExistence type="predicted"/>